<keyword evidence="3" id="KW-0865">Zymogen</keyword>
<reference evidence="7 8" key="1">
    <citation type="submission" date="2018-10" db="EMBL/GenBank/DDBJ databases">
        <title>Genomic Encyclopedia of Type Strains, Phase IV (KMG-IV): sequencing the most valuable type-strain genomes for metagenomic binning, comparative biology and taxonomic classification.</title>
        <authorList>
            <person name="Goeker M."/>
        </authorList>
    </citation>
    <scope>NUCLEOTIDE SEQUENCE [LARGE SCALE GENOMIC DNA]</scope>
    <source>
        <strain evidence="7 8">DSM 4734</strain>
    </source>
</reference>
<keyword evidence="6" id="KW-0812">Transmembrane</keyword>
<comment type="cofactor">
    <cofactor evidence="5">
        <name>Ca(2+)</name>
        <dbReference type="ChEBI" id="CHEBI:29108"/>
    </cofactor>
    <text evidence="5">Binds 1 Ca(2+) ion per dimer.</text>
</comment>
<accession>A0A495DME5</accession>
<dbReference type="GO" id="GO:0046872">
    <property type="term" value="F:metal ion binding"/>
    <property type="evidence" value="ECO:0007669"/>
    <property type="project" value="UniProtKB-KW"/>
</dbReference>
<dbReference type="Gene3D" id="3.60.20.10">
    <property type="entry name" value="Glutamine Phosphoribosylpyrophosphate, subunit 1, domain 1"/>
    <property type="match status" value="1"/>
</dbReference>
<organism evidence="7 8">
    <name type="scientific">Maricaulis maris</name>
    <dbReference type="NCBI Taxonomy" id="74318"/>
    <lineage>
        <taxon>Bacteria</taxon>
        <taxon>Pseudomonadati</taxon>
        <taxon>Pseudomonadota</taxon>
        <taxon>Alphaproteobacteria</taxon>
        <taxon>Maricaulales</taxon>
        <taxon>Maricaulaceae</taxon>
        <taxon>Maricaulis</taxon>
    </lineage>
</organism>
<dbReference type="EMBL" id="RBIM01000002">
    <property type="protein sequence ID" value="RKR02906.1"/>
    <property type="molecule type" value="Genomic_DNA"/>
</dbReference>
<feature type="transmembrane region" description="Helical" evidence="6">
    <location>
        <begin position="9"/>
        <end position="28"/>
    </location>
</feature>
<dbReference type="GO" id="GO:0017000">
    <property type="term" value="P:antibiotic biosynthetic process"/>
    <property type="evidence" value="ECO:0007669"/>
    <property type="project" value="InterPro"/>
</dbReference>
<keyword evidence="5" id="KW-0106">Calcium</keyword>
<feature type="binding site" evidence="5">
    <location>
        <position position="192"/>
    </location>
    <ligand>
        <name>Ca(2+)</name>
        <dbReference type="ChEBI" id="CHEBI:29108"/>
    </ligand>
</feature>
<dbReference type="InterPro" id="IPR029055">
    <property type="entry name" value="Ntn_hydrolases_N"/>
</dbReference>
<name>A0A495DME5_9PROT</name>
<gene>
    <name evidence="7" type="ORF">C7435_0850</name>
</gene>
<dbReference type="Pfam" id="PF01804">
    <property type="entry name" value="Penicil_amidase"/>
    <property type="match status" value="1"/>
</dbReference>
<evidence type="ECO:0000256" key="5">
    <source>
        <dbReference type="PIRSR" id="PIRSR001227-2"/>
    </source>
</evidence>
<evidence type="ECO:0000256" key="2">
    <source>
        <dbReference type="ARBA" id="ARBA00022801"/>
    </source>
</evidence>
<keyword evidence="2" id="KW-0378">Hydrolase</keyword>
<evidence type="ECO:0000256" key="4">
    <source>
        <dbReference type="PIRSR" id="PIRSR001227-1"/>
    </source>
</evidence>
<comment type="similarity">
    <text evidence="1">Belongs to the peptidase S45 family.</text>
</comment>
<dbReference type="InterPro" id="IPR014395">
    <property type="entry name" value="Pen/GL7ACA/AHL_acylase"/>
</dbReference>
<dbReference type="SUPFAM" id="SSF56235">
    <property type="entry name" value="N-terminal nucleophile aminohydrolases (Ntn hydrolases)"/>
    <property type="match status" value="1"/>
</dbReference>
<dbReference type="PANTHER" id="PTHR34218:SF4">
    <property type="entry name" value="ACYL-HOMOSERINE LACTONE ACYLASE QUIP"/>
    <property type="match status" value="1"/>
</dbReference>
<feature type="active site" description="Nucleophile" evidence="4">
    <location>
        <position position="254"/>
    </location>
</feature>
<dbReference type="AlphaFoldDB" id="A0A495DME5"/>
<evidence type="ECO:0000256" key="1">
    <source>
        <dbReference type="ARBA" id="ARBA00006586"/>
    </source>
</evidence>
<evidence type="ECO:0000313" key="7">
    <source>
        <dbReference type="EMBL" id="RKR02906.1"/>
    </source>
</evidence>
<dbReference type="Proteomes" id="UP000273675">
    <property type="component" value="Unassembled WGS sequence"/>
</dbReference>
<keyword evidence="6" id="KW-0472">Membrane</keyword>
<dbReference type="PIRSF" id="PIRSF001227">
    <property type="entry name" value="Pen_acylase"/>
    <property type="match status" value="1"/>
</dbReference>
<dbReference type="Gene3D" id="1.10.1400.10">
    <property type="match status" value="1"/>
</dbReference>
<dbReference type="InterPro" id="IPR023343">
    <property type="entry name" value="Penicillin_amidase_dom1"/>
</dbReference>
<keyword evidence="5" id="KW-0479">Metal-binding</keyword>
<comment type="caution">
    <text evidence="7">The sequence shown here is derived from an EMBL/GenBank/DDBJ whole genome shotgun (WGS) entry which is preliminary data.</text>
</comment>
<evidence type="ECO:0000313" key="8">
    <source>
        <dbReference type="Proteomes" id="UP000273675"/>
    </source>
</evidence>
<dbReference type="PANTHER" id="PTHR34218">
    <property type="entry name" value="PEPTIDASE S45 PENICILLIN AMIDASE"/>
    <property type="match status" value="1"/>
</dbReference>
<dbReference type="InterPro" id="IPR043146">
    <property type="entry name" value="Penicillin_amidase_N_B-knob"/>
</dbReference>
<dbReference type="Gene3D" id="1.10.439.10">
    <property type="entry name" value="Penicillin Amidohydrolase, domain 1"/>
    <property type="match status" value="1"/>
</dbReference>
<feature type="binding site" evidence="5">
    <location>
        <position position="329"/>
    </location>
    <ligand>
        <name>Ca(2+)</name>
        <dbReference type="ChEBI" id="CHEBI:29108"/>
    </ligand>
</feature>
<keyword evidence="6" id="KW-1133">Transmembrane helix</keyword>
<evidence type="ECO:0000256" key="3">
    <source>
        <dbReference type="ARBA" id="ARBA00023145"/>
    </source>
</evidence>
<evidence type="ECO:0000256" key="6">
    <source>
        <dbReference type="SAM" id="Phobius"/>
    </source>
</evidence>
<feature type="binding site" evidence="5">
    <location>
        <position position="326"/>
    </location>
    <ligand>
        <name>Ca(2+)</name>
        <dbReference type="ChEBI" id="CHEBI:29108"/>
    </ligand>
</feature>
<dbReference type="InterPro" id="IPR043147">
    <property type="entry name" value="Penicillin_amidase_A-knob"/>
</dbReference>
<dbReference type="CDD" id="cd03747">
    <property type="entry name" value="Ntn_PGA_like"/>
    <property type="match status" value="1"/>
</dbReference>
<sequence>MIKRVLRYLGWAVGGLVALVLVGALIFANRLYASLPQTTGTMEMAGLEADASIVRDGYGVPHIFAQTDHDGFYAMGVAHAQDRLWQMEITRRALRGRLAEILGEPGLDADIFFRTMGLGAAADTAVENLPADVRAALQAYADGVNAVMAAPGFVPPPEFQILMFAPEPWQPADTVVVYKAIALDLFGNAFQEPAMAALVDHLGEQRAAEFIGRYPDDAPRSLSMADIGIEATDLPPAQEPAPMVGPEDTGRDGSNNWVLAGSRTTSGLPILANDPHLGLAAPAIWYLARLTTPNGSVVGATLPGTPFVTLGRTDEIAWGFTNTGPDVGDLHPVTEADVTGQREEHIRVRFGEDVIIQRRETATGPVLDPKNFNYPVPEGSDFFALQWMLDEPDDATTGVGLHIIEADDWDGFVAAVRGFVAPQQNMVFADRDGDIGFYAPARIPVRDEAGNWVSTIPFEELPHTLNPDRGFVATANNKIVPDDYPHYITSEWYGVSRIRRIYEGIEEQPVHDLDSMQALQIDTVSDTARRLLPVLLEAEPSSEAGRAALALLADWNADMAVDRPEPLIYSAWMRQLSQDIYGDELDALMPRWHGDRRVFMMDVLTGDLGHWCDNPAVARTVTCQDLTGPALDQAMSAAMADYGDDFTAWRWGDVHYARHAHRPFSDFPVLSDWFTITTPVPGDGSTVNVAHYSYRSPGYDVFHGASYRALYDMAAPDTSRFMITTGQSGNVMSRHYDDLAPLWGRGEYITIPTGWTLETMPEGLSVLTLQPGSQ</sequence>
<protein>
    <submittedName>
        <fullName evidence="7">Penicillin amidase</fullName>
    </submittedName>
</protein>
<dbReference type="GO" id="GO:0016811">
    <property type="term" value="F:hydrolase activity, acting on carbon-nitrogen (but not peptide) bonds, in linear amides"/>
    <property type="evidence" value="ECO:0007669"/>
    <property type="project" value="InterPro"/>
</dbReference>
<dbReference type="RefSeq" id="WP_121210168.1">
    <property type="nucleotide sequence ID" value="NZ_RBIM01000002.1"/>
</dbReference>
<dbReference type="Gene3D" id="2.30.120.10">
    <property type="match status" value="1"/>
</dbReference>
<proteinExistence type="inferred from homology"/>
<dbReference type="OrthoDB" id="9760084at2"/>
<dbReference type="InterPro" id="IPR002692">
    <property type="entry name" value="S45"/>
</dbReference>